<reference evidence="1" key="1">
    <citation type="submission" date="2016-01" db="EMBL/GenBank/DDBJ databases">
        <authorList>
            <person name="Regsiter A."/>
            <person name="william w."/>
        </authorList>
    </citation>
    <scope>NUCLEOTIDE SEQUENCE</scope>
    <source>
        <strain evidence="1">NCPPB 1641</strain>
    </source>
</reference>
<dbReference type="EMBL" id="FCNP01000014">
    <property type="protein sequence ID" value="CVI55682.1"/>
    <property type="molecule type" value="Genomic_DNA"/>
</dbReference>
<accession>A0A1S7TM75</accession>
<gene>
    <name evidence="1" type="ORF">AGR7A_Cc210214</name>
</gene>
<name>A0A1S7TM75_9HYPH</name>
<protein>
    <submittedName>
        <fullName evidence="1">Uncharacterized protein</fullName>
    </submittedName>
</protein>
<keyword evidence="2" id="KW-1185">Reference proteome</keyword>
<evidence type="ECO:0000313" key="2">
    <source>
        <dbReference type="Proteomes" id="UP000192140"/>
    </source>
</evidence>
<comment type="caution">
    <text evidence="1">The sequence shown here is derived from an EMBL/GenBank/DDBJ whole genome shotgun (WGS) entry which is preliminary data.</text>
</comment>
<sequence>MSNIYRRSTCRCEGLAGNEGFYRCAGSLLLPTRESAGLDHVHMRILSPSWAVTMRR</sequence>
<evidence type="ECO:0000313" key="1">
    <source>
        <dbReference type="EMBL" id="CVI55682.1"/>
    </source>
</evidence>
<dbReference type="Proteomes" id="UP000192140">
    <property type="component" value="Unassembled WGS sequence"/>
</dbReference>
<organism evidence="1 2">
    <name type="scientific">Agrobacterium deltaense NCPPB 1641</name>
    <dbReference type="NCBI Taxonomy" id="1183425"/>
    <lineage>
        <taxon>Bacteria</taxon>
        <taxon>Pseudomonadati</taxon>
        <taxon>Pseudomonadota</taxon>
        <taxon>Alphaproteobacteria</taxon>
        <taxon>Hyphomicrobiales</taxon>
        <taxon>Rhizobiaceae</taxon>
        <taxon>Rhizobium/Agrobacterium group</taxon>
        <taxon>Agrobacterium</taxon>
    </lineage>
</organism>
<proteinExistence type="predicted"/>
<dbReference type="AlphaFoldDB" id="A0A1S7TM75"/>